<dbReference type="AlphaFoldDB" id="M7AZ67"/>
<organism evidence="1 2">
    <name type="scientific">Chelonia mydas</name>
    <name type="common">Green sea-turtle</name>
    <name type="synonym">Chelonia agassizi</name>
    <dbReference type="NCBI Taxonomy" id="8469"/>
    <lineage>
        <taxon>Eukaryota</taxon>
        <taxon>Metazoa</taxon>
        <taxon>Chordata</taxon>
        <taxon>Craniata</taxon>
        <taxon>Vertebrata</taxon>
        <taxon>Euteleostomi</taxon>
        <taxon>Archelosauria</taxon>
        <taxon>Testudinata</taxon>
        <taxon>Testudines</taxon>
        <taxon>Cryptodira</taxon>
        <taxon>Durocryptodira</taxon>
        <taxon>Americhelydia</taxon>
        <taxon>Chelonioidea</taxon>
        <taxon>Cheloniidae</taxon>
        <taxon>Chelonia</taxon>
    </lineage>
</organism>
<dbReference type="Proteomes" id="UP000031443">
    <property type="component" value="Unassembled WGS sequence"/>
</dbReference>
<accession>M7AZ67</accession>
<name>M7AZ67_CHEMY</name>
<evidence type="ECO:0000313" key="2">
    <source>
        <dbReference type="Proteomes" id="UP000031443"/>
    </source>
</evidence>
<proteinExistence type="predicted"/>
<sequence length="154" mass="17148">MTERGRDRNTLQCRVKVKELRNAYHKVQEANHHYGATSTSCWFDKELDVILSDDPTSTAKATVDTLMARMPVESGPSQAEEILDADVKGDPEAEDDLEARDACSQELFSIPAEASQSQWLELSEAQTGEEAPAVVYTTNLCRYNYVAQECGENN</sequence>
<evidence type="ECO:0000313" key="1">
    <source>
        <dbReference type="EMBL" id="EMP30054.1"/>
    </source>
</evidence>
<dbReference type="EMBL" id="KB552126">
    <property type="protein sequence ID" value="EMP30054.1"/>
    <property type="molecule type" value="Genomic_DNA"/>
</dbReference>
<keyword evidence="2" id="KW-1185">Reference proteome</keyword>
<reference evidence="2" key="1">
    <citation type="journal article" date="2013" name="Nat. Genet.">
        <title>The draft genomes of soft-shell turtle and green sea turtle yield insights into the development and evolution of the turtle-specific body plan.</title>
        <authorList>
            <person name="Wang Z."/>
            <person name="Pascual-Anaya J."/>
            <person name="Zadissa A."/>
            <person name="Li W."/>
            <person name="Niimura Y."/>
            <person name="Huang Z."/>
            <person name="Li C."/>
            <person name="White S."/>
            <person name="Xiong Z."/>
            <person name="Fang D."/>
            <person name="Wang B."/>
            <person name="Ming Y."/>
            <person name="Chen Y."/>
            <person name="Zheng Y."/>
            <person name="Kuraku S."/>
            <person name="Pignatelli M."/>
            <person name="Herrero J."/>
            <person name="Beal K."/>
            <person name="Nozawa M."/>
            <person name="Li Q."/>
            <person name="Wang J."/>
            <person name="Zhang H."/>
            <person name="Yu L."/>
            <person name="Shigenobu S."/>
            <person name="Wang J."/>
            <person name="Liu J."/>
            <person name="Flicek P."/>
            <person name="Searle S."/>
            <person name="Wang J."/>
            <person name="Kuratani S."/>
            <person name="Yin Y."/>
            <person name="Aken B."/>
            <person name="Zhang G."/>
            <person name="Irie N."/>
        </authorList>
    </citation>
    <scope>NUCLEOTIDE SEQUENCE [LARGE SCALE GENOMIC DNA]</scope>
</reference>
<protein>
    <submittedName>
        <fullName evidence="1">Uncharacterized protein</fullName>
    </submittedName>
</protein>
<gene>
    <name evidence="1" type="ORF">UY3_12827</name>
</gene>
<dbReference type="PANTHER" id="PTHR47595">
    <property type="entry name" value="HEAT SHOCK 70 KDA PROTEIN 14"/>
    <property type="match status" value="1"/>
</dbReference>
<dbReference type="PANTHER" id="PTHR47595:SF1">
    <property type="entry name" value="MYB_SANT-LIKE DNA-BINDING DOMAIN-CONTAINING PROTEIN"/>
    <property type="match status" value="1"/>
</dbReference>